<reference evidence="2 3" key="1">
    <citation type="journal article" date="2018" name="Sci. Rep.">
        <title>Comparative analysis of the Pocillopora damicornis genome highlights role of immune system in coral evolution.</title>
        <authorList>
            <person name="Cunning R."/>
            <person name="Bay R.A."/>
            <person name="Gillette P."/>
            <person name="Baker A.C."/>
            <person name="Traylor-Knowles N."/>
        </authorList>
    </citation>
    <scope>NUCLEOTIDE SEQUENCE [LARGE SCALE GENOMIC DNA]</scope>
    <source>
        <strain evidence="2">RSMAS</strain>
        <tissue evidence="2">Whole animal</tissue>
    </source>
</reference>
<dbReference type="EMBL" id="RCHS01002927">
    <property type="protein sequence ID" value="RMX44922.1"/>
    <property type="molecule type" value="Genomic_DNA"/>
</dbReference>
<evidence type="ECO:0000313" key="3">
    <source>
        <dbReference type="Proteomes" id="UP000275408"/>
    </source>
</evidence>
<gene>
    <name evidence="2" type="ORF">pdam_00020678</name>
</gene>
<organism evidence="2 3">
    <name type="scientific">Pocillopora damicornis</name>
    <name type="common">Cauliflower coral</name>
    <name type="synonym">Millepora damicornis</name>
    <dbReference type="NCBI Taxonomy" id="46731"/>
    <lineage>
        <taxon>Eukaryota</taxon>
        <taxon>Metazoa</taxon>
        <taxon>Cnidaria</taxon>
        <taxon>Anthozoa</taxon>
        <taxon>Hexacorallia</taxon>
        <taxon>Scleractinia</taxon>
        <taxon>Astrocoeniina</taxon>
        <taxon>Pocilloporidae</taxon>
        <taxon>Pocillopora</taxon>
    </lineage>
</organism>
<sequence>MGAKGKTGIVQHVLPYKLQLPPPISKKAYNQHMKQVEILAVSNAKTLMCAAAERLRQLAFHKGEECVIEIDGQSVCKVAVSIDGTWQKKRHSSKIGEIDKISPDYLSWKESDASHCEVNSVGSSEEMESSGTVNNFSHGIEKRKLIYSTFVGDVDSSCFGRVK</sequence>
<proteinExistence type="predicted"/>
<dbReference type="Proteomes" id="UP000275408">
    <property type="component" value="Unassembled WGS sequence"/>
</dbReference>
<keyword evidence="3" id="KW-1185">Reference proteome</keyword>
<accession>A0A3M6TU29</accession>
<dbReference type="AlphaFoldDB" id="A0A3M6TU29"/>
<dbReference type="InterPro" id="IPR049012">
    <property type="entry name" value="Mutator_transp_dom"/>
</dbReference>
<feature type="domain" description="Mutator-like transposase" evidence="1">
    <location>
        <begin position="19"/>
        <end position="96"/>
    </location>
</feature>
<comment type="caution">
    <text evidence="2">The sequence shown here is derived from an EMBL/GenBank/DDBJ whole genome shotgun (WGS) entry which is preliminary data.</text>
</comment>
<protein>
    <recommendedName>
        <fullName evidence="1">Mutator-like transposase domain-containing protein</fullName>
    </recommendedName>
</protein>
<evidence type="ECO:0000259" key="1">
    <source>
        <dbReference type="Pfam" id="PF20700"/>
    </source>
</evidence>
<feature type="domain" description="Mutator-like transposase" evidence="1">
    <location>
        <begin position="111"/>
        <end position="163"/>
    </location>
</feature>
<evidence type="ECO:0000313" key="2">
    <source>
        <dbReference type="EMBL" id="RMX44922.1"/>
    </source>
</evidence>
<dbReference type="Pfam" id="PF20700">
    <property type="entry name" value="Mutator"/>
    <property type="match status" value="2"/>
</dbReference>
<name>A0A3M6TU29_POCDA</name>